<name>A0A0P6XC03_9CHLR</name>
<proteinExistence type="predicted"/>
<dbReference type="RefSeq" id="WP_075062724.1">
    <property type="nucleotide sequence ID" value="NZ_LGCL01000023.1"/>
</dbReference>
<organism evidence="1 2">
    <name type="scientific">Ornatilinea apprima</name>
    <dbReference type="NCBI Taxonomy" id="1134406"/>
    <lineage>
        <taxon>Bacteria</taxon>
        <taxon>Bacillati</taxon>
        <taxon>Chloroflexota</taxon>
        <taxon>Anaerolineae</taxon>
        <taxon>Anaerolineales</taxon>
        <taxon>Anaerolineaceae</taxon>
        <taxon>Ornatilinea</taxon>
    </lineage>
</organism>
<keyword evidence="2" id="KW-1185">Reference proteome</keyword>
<evidence type="ECO:0000313" key="1">
    <source>
        <dbReference type="EMBL" id="KPL77319.1"/>
    </source>
</evidence>
<reference evidence="1 2" key="1">
    <citation type="submission" date="2015-07" db="EMBL/GenBank/DDBJ databases">
        <title>Genome sequence of Ornatilinea apprima DSM 23815.</title>
        <authorList>
            <person name="Hemp J."/>
            <person name="Ward L.M."/>
            <person name="Pace L.A."/>
            <person name="Fischer W.W."/>
        </authorList>
    </citation>
    <scope>NUCLEOTIDE SEQUENCE [LARGE SCALE GENOMIC DNA]</scope>
    <source>
        <strain evidence="1 2">P3M-1</strain>
    </source>
</reference>
<gene>
    <name evidence="1" type="ORF">ADN00_09340</name>
</gene>
<evidence type="ECO:0000313" key="2">
    <source>
        <dbReference type="Proteomes" id="UP000050417"/>
    </source>
</evidence>
<sequence length="73" mass="8261">MENRFEFKSSTADDGTIGDCMLGQEEVAAIEEALRKVCPFGEVRLVVERGRLRWLVVQQSLDVLKLVRHAKAD</sequence>
<protein>
    <submittedName>
        <fullName evidence="1">Uncharacterized protein</fullName>
    </submittedName>
</protein>
<dbReference type="AlphaFoldDB" id="A0A0P6XC03"/>
<dbReference type="EMBL" id="LGCL01000023">
    <property type="protein sequence ID" value="KPL77319.1"/>
    <property type="molecule type" value="Genomic_DNA"/>
</dbReference>
<accession>A0A0P6XC03</accession>
<comment type="caution">
    <text evidence="1">The sequence shown here is derived from an EMBL/GenBank/DDBJ whole genome shotgun (WGS) entry which is preliminary data.</text>
</comment>
<dbReference type="Proteomes" id="UP000050417">
    <property type="component" value="Unassembled WGS sequence"/>
</dbReference>